<dbReference type="Gene3D" id="2.40.128.270">
    <property type="match status" value="1"/>
</dbReference>
<name>A0A418W819_9SPHN</name>
<organism evidence="3 4">
    <name type="scientific">Sphingomonas cavernae</name>
    <dbReference type="NCBI Taxonomy" id="2320861"/>
    <lineage>
        <taxon>Bacteria</taxon>
        <taxon>Pseudomonadati</taxon>
        <taxon>Pseudomonadota</taxon>
        <taxon>Alphaproteobacteria</taxon>
        <taxon>Sphingomonadales</taxon>
        <taxon>Sphingomonadaceae</taxon>
        <taxon>Sphingomonas</taxon>
    </lineage>
</organism>
<sequence length="215" mass="23449">MSQPDAAAALGASHWDLVEWTGKTAPGGKRLRLDFDPANHRFSSSTMCNRVMGGYQAEGSSLKMGAGRGTMASTMMACPEPAMTMERAYVDALSAVTGFSLSGDRLILNSANGVTLTYQAAYKPAASAPRKFIYVSAETRPCTGVAPMTCLQIREKETDRWQLHYGPIGDFEPEPGIEYRLRIIEEKVDNPPADASSIRWTLDQVIEQRVVSPAR</sequence>
<dbReference type="OrthoDB" id="5489750at2"/>
<dbReference type="AlphaFoldDB" id="A0A418W819"/>
<evidence type="ECO:0000313" key="3">
    <source>
        <dbReference type="EMBL" id="RJF86145.1"/>
    </source>
</evidence>
<comment type="caution">
    <text evidence="3">The sequence shown here is derived from an EMBL/GenBank/DDBJ whole genome shotgun (WGS) entry which is preliminary data.</text>
</comment>
<dbReference type="Pfam" id="PF03724">
    <property type="entry name" value="META"/>
    <property type="match status" value="1"/>
</dbReference>
<dbReference type="Pfam" id="PF14302">
    <property type="entry name" value="DUF4377"/>
    <property type="match status" value="1"/>
</dbReference>
<dbReference type="Proteomes" id="UP000286100">
    <property type="component" value="Unassembled WGS sequence"/>
</dbReference>
<dbReference type="EMBL" id="QYUM01000004">
    <property type="protein sequence ID" value="RJF86145.1"/>
    <property type="molecule type" value="Genomic_DNA"/>
</dbReference>
<proteinExistence type="predicted"/>
<evidence type="ECO:0000259" key="1">
    <source>
        <dbReference type="Pfam" id="PF03724"/>
    </source>
</evidence>
<feature type="domain" description="DUF4377" evidence="2">
    <location>
        <begin position="134"/>
        <end position="208"/>
    </location>
</feature>
<evidence type="ECO:0000313" key="4">
    <source>
        <dbReference type="Proteomes" id="UP000286100"/>
    </source>
</evidence>
<dbReference type="InterPro" id="IPR053147">
    <property type="entry name" value="Hsp_HslJ-like"/>
</dbReference>
<dbReference type="InterPro" id="IPR038670">
    <property type="entry name" value="HslJ-like_sf"/>
</dbReference>
<dbReference type="PANTHER" id="PTHR35535:SF1">
    <property type="entry name" value="HEAT SHOCK PROTEIN HSLJ"/>
    <property type="match status" value="1"/>
</dbReference>
<protein>
    <submittedName>
        <fullName evidence="3">META domain-containing protein</fullName>
    </submittedName>
</protein>
<reference evidence="3 4" key="1">
    <citation type="submission" date="2018-09" db="EMBL/GenBank/DDBJ databases">
        <authorList>
            <person name="Zhu H."/>
        </authorList>
    </citation>
    <scope>NUCLEOTIDE SEQUENCE [LARGE SCALE GENOMIC DNA]</scope>
    <source>
        <strain evidence="3 4">K2R01-6</strain>
    </source>
</reference>
<feature type="domain" description="DUF306" evidence="1">
    <location>
        <begin position="8"/>
        <end position="118"/>
    </location>
</feature>
<gene>
    <name evidence="3" type="ORF">D3876_16525</name>
</gene>
<keyword evidence="4" id="KW-1185">Reference proteome</keyword>
<dbReference type="PANTHER" id="PTHR35535">
    <property type="entry name" value="HEAT SHOCK PROTEIN HSLJ"/>
    <property type="match status" value="1"/>
</dbReference>
<evidence type="ECO:0000259" key="2">
    <source>
        <dbReference type="Pfam" id="PF14302"/>
    </source>
</evidence>
<dbReference type="InterPro" id="IPR005184">
    <property type="entry name" value="DUF306_Meta_HslJ"/>
</dbReference>
<dbReference type="InterPro" id="IPR025485">
    <property type="entry name" value="DUF4377"/>
</dbReference>
<accession>A0A418W819</accession>